<dbReference type="SMART" id="SM00652">
    <property type="entry name" value="eIF1a"/>
    <property type="match status" value="1"/>
</dbReference>
<dbReference type="SUPFAM" id="SSF50249">
    <property type="entry name" value="Nucleic acid-binding proteins"/>
    <property type="match status" value="1"/>
</dbReference>
<dbReference type="AlphaFoldDB" id="A0A6C0FAT0"/>
<dbReference type="HAMAP" id="MF_00216">
    <property type="entry name" value="aIF_1A"/>
    <property type="match status" value="1"/>
</dbReference>
<dbReference type="PROSITE" id="PS50832">
    <property type="entry name" value="S1_IF1_TYPE"/>
    <property type="match status" value="1"/>
</dbReference>
<evidence type="ECO:0000256" key="1">
    <source>
        <dbReference type="SAM" id="MobiDB-lite"/>
    </source>
</evidence>
<dbReference type="PANTHER" id="PTHR21668">
    <property type="entry name" value="EIF-1A"/>
    <property type="match status" value="1"/>
</dbReference>
<dbReference type="InterPro" id="IPR001253">
    <property type="entry name" value="TIF_eIF-1A"/>
</dbReference>
<name>A0A6C0FAT0_9ZZZZ</name>
<dbReference type="GO" id="GO:0003743">
    <property type="term" value="F:translation initiation factor activity"/>
    <property type="evidence" value="ECO:0007669"/>
    <property type="project" value="InterPro"/>
</dbReference>
<evidence type="ECO:0000259" key="2">
    <source>
        <dbReference type="PROSITE" id="PS50832"/>
    </source>
</evidence>
<dbReference type="Gene3D" id="2.40.50.140">
    <property type="entry name" value="Nucleic acid-binding proteins"/>
    <property type="match status" value="1"/>
</dbReference>
<dbReference type="Pfam" id="PF01176">
    <property type="entry name" value="eIF-1a"/>
    <property type="match status" value="1"/>
</dbReference>
<dbReference type="EMBL" id="MN738838">
    <property type="protein sequence ID" value="QHT38976.1"/>
    <property type="molecule type" value="Genomic_DNA"/>
</dbReference>
<protein>
    <recommendedName>
        <fullName evidence="2">S1-like domain-containing protein</fullName>
    </recommendedName>
</protein>
<feature type="domain" description="S1-like" evidence="2">
    <location>
        <begin position="19"/>
        <end position="97"/>
    </location>
</feature>
<organism evidence="3">
    <name type="scientific">viral metagenome</name>
    <dbReference type="NCBI Taxonomy" id="1070528"/>
    <lineage>
        <taxon>unclassified sequences</taxon>
        <taxon>metagenomes</taxon>
        <taxon>organismal metagenomes</taxon>
    </lineage>
</organism>
<reference evidence="3" key="1">
    <citation type="journal article" date="2020" name="Nature">
        <title>Giant virus diversity and host interactions through global metagenomics.</title>
        <authorList>
            <person name="Schulz F."/>
            <person name="Roux S."/>
            <person name="Paez-Espino D."/>
            <person name="Jungbluth S."/>
            <person name="Walsh D.A."/>
            <person name="Denef V.J."/>
            <person name="McMahon K.D."/>
            <person name="Konstantinidis K.T."/>
            <person name="Eloe-Fadrosh E.A."/>
            <person name="Kyrpides N.C."/>
            <person name="Woyke T."/>
        </authorList>
    </citation>
    <scope>NUCLEOTIDE SEQUENCE</scope>
    <source>
        <strain evidence="3">GVMAG-S-ERX556126-94</strain>
    </source>
</reference>
<accession>A0A6C0FAT0</accession>
<feature type="region of interest" description="Disordered" evidence="1">
    <location>
        <begin position="125"/>
        <end position="180"/>
    </location>
</feature>
<evidence type="ECO:0000313" key="3">
    <source>
        <dbReference type="EMBL" id="QHT38976.1"/>
    </source>
</evidence>
<feature type="compositionally biased region" description="Basic and acidic residues" evidence="1">
    <location>
        <begin position="146"/>
        <end position="164"/>
    </location>
</feature>
<dbReference type="InterPro" id="IPR006196">
    <property type="entry name" value="RNA-binding_domain_S1_IF1"/>
</dbReference>
<proteinExistence type="inferred from homology"/>
<sequence length="180" mass="20914">MPNAKGGKKFKKGKKQTFHEKALIYKDPKEDQEYGKVMRAMGNGRFEVQCFDGKTRTGILAGNMRKRIWVNKDDIILLSKWEFTTDDDKCSIIHKYDIDESKRLQKEGEFPDTVNLDEENTFDASDNFTFDYGSGSDSSDEDDTNGEEKDKDKPWWKTQDKDTNDNTDVWQSEKINLDDI</sequence>
<dbReference type="CDD" id="cd05793">
    <property type="entry name" value="S1_IF1A"/>
    <property type="match status" value="1"/>
</dbReference>
<dbReference type="GO" id="GO:0003723">
    <property type="term" value="F:RNA binding"/>
    <property type="evidence" value="ECO:0007669"/>
    <property type="project" value="InterPro"/>
</dbReference>
<dbReference type="InterPro" id="IPR012340">
    <property type="entry name" value="NA-bd_OB-fold"/>
</dbReference>